<evidence type="ECO:0000256" key="4">
    <source>
        <dbReference type="ARBA" id="ARBA00023136"/>
    </source>
</evidence>
<name>A0AAE1ULZ7_9SOLA</name>
<comment type="caution">
    <text evidence="7">The sequence shown here is derived from an EMBL/GenBank/DDBJ whole genome shotgun (WGS) entry which is preliminary data.</text>
</comment>
<dbReference type="Pfam" id="PF13520">
    <property type="entry name" value="AA_permease_2"/>
    <property type="match status" value="1"/>
</dbReference>
<dbReference type="Gene3D" id="1.20.1740.10">
    <property type="entry name" value="Amino acid/polyamine transporter I"/>
    <property type="match status" value="1"/>
</dbReference>
<feature type="domain" description="Poly(A) polymerase nucleotidyltransferase" evidence="6">
    <location>
        <begin position="25"/>
        <end position="117"/>
    </location>
</feature>
<feature type="transmembrane region" description="Helical" evidence="5">
    <location>
        <begin position="212"/>
        <end position="237"/>
    </location>
</feature>
<dbReference type="InterPro" id="IPR043519">
    <property type="entry name" value="NT_sf"/>
</dbReference>
<dbReference type="SUPFAM" id="SSF81301">
    <property type="entry name" value="Nucleotidyltransferase"/>
    <property type="match status" value="1"/>
</dbReference>
<evidence type="ECO:0000256" key="2">
    <source>
        <dbReference type="ARBA" id="ARBA00022692"/>
    </source>
</evidence>
<evidence type="ECO:0000313" key="8">
    <source>
        <dbReference type="Proteomes" id="UP001291623"/>
    </source>
</evidence>
<dbReference type="EMBL" id="JAVYJV010000086">
    <property type="protein sequence ID" value="KAK4336833.1"/>
    <property type="molecule type" value="Genomic_DNA"/>
</dbReference>
<evidence type="ECO:0000256" key="5">
    <source>
        <dbReference type="SAM" id="Phobius"/>
    </source>
</evidence>
<reference evidence="7" key="1">
    <citation type="submission" date="2023-12" db="EMBL/GenBank/DDBJ databases">
        <title>Genome assembly of Anisodus tanguticus.</title>
        <authorList>
            <person name="Wang Y.-J."/>
        </authorList>
    </citation>
    <scope>NUCLEOTIDE SEQUENCE</scope>
    <source>
        <strain evidence="7">KB-2021</strain>
        <tissue evidence="7">Leaf</tissue>
    </source>
</reference>
<dbReference type="GO" id="GO:0016020">
    <property type="term" value="C:membrane"/>
    <property type="evidence" value="ECO:0007669"/>
    <property type="project" value="UniProtKB-SubCell"/>
</dbReference>
<dbReference type="InterPro" id="IPR050598">
    <property type="entry name" value="AminoAcid_Transporter"/>
</dbReference>
<dbReference type="Proteomes" id="UP001291623">
    <property type="component" value="Unassembled WGS sequence"/>
</dbReference>
<dbReference type="PANTHER" id="PTHR11785">
    <property type="entry name" value="AMINO ACID TRANSPORTER"/>
    <property type="match status" value="1"/>
</dbReference>
<dbReference type="InterPro" id="IPR002293">
    <property type="entry name" value="AA/rel_permease1"/>
</dbReference>
<accession>A0AAE1ULZ7</accession>
<protein>
    <recommendedName>
        <fullName evidence="6">Poly(A) polymerase nucleotidyltransferase domain-containing protein</fullName>
    </recommendedName>
</protein>
<gene>
    <name evidence="7" type="ORF">RND71_043653</name>
</gene>
<keyword evidence="4 5" id="KW-0472">Membrane</keyword>
<dbReference type="Pfam" id="PF20750">
    <property type="entry name" value="PAP_NTPase"/>
    <property type="match status" value="1"/>
</dbReference>
<organism evidence="7 8">
    <name type="scientific">Anisodus tanguticus</name>
    <dbReference type="NCBI Taxonomy" id="243964"/>
    <lineage>
        <taxon>Eukaryota</taxon>
        <taxon>Viridiplantae</taxon>
        <taxon>Streptophyta</taxon>
        <taxon>Embryophyta</taxon>
        <taxon>Tracheophyta</taxon>
        <taxon>Spermatophyta</taxon>
        <taxon>Magnoliopsida</taxon>
        <taxon>eudicotyledons</taxon>
        <taxon>Gunneridae</taxon>
        <taxon>Pentapetalae</taxon>
        <taxon>asterids</taxon>
        <taxon>lamiids</taxon>
        <taxon>Solanales</taxon>
        <taxon>Solanaceae</taxon>
        <taxon>Solanoideae</taxon>
        <taxon>Hyoscyameae</taxon>
        <taxon>Anisodus</taxon>
    </lineage>
</organism>
<proteinExistence type="predicted"/>
<dbReference type="InterPro" id="IPR048840">
    <property type="entry name" value="PolA_pol_NTPase"/>
</dbReference>
<keyword evidence="3 5" id="KW-1133">Transmembrane helix</keyword>
<sequence length="268" mass="29008">MTNNVKINTVNGTNYGNGNTKVYPGVTSPLSTAPPKPEDYVFTKQLEECLKSYDLFESEEEMNNRMQVLSKVNQLVKQFVQKVSEQKKMPPEAAAQINGKIFTFGSFRLGVHTKGLHPSNVSAGISGLNPINLDKQSLVTKVSSVLRNKCSGIFISPKGVLETSHSVGLSLSIWVSCGVLSLIGALCYAELGTAIPKSGGDYAYIKEAFGDLPAFLFLWVATLIIMPTGNAIAALTFSNYILVPYYKYNGCGDPPEQAIQLIAVILVC</sequence>
<dbReference type="PANTHER" id="PTHR11785:SF528">
    <property type="entry name" value="AMINO ACID TRANSPORTER PROTEIN JHI-21"/>
    <property type="match status" value="1"/>
</dbReference>
<feature type="transmembrane region" description="Helical" evidence="5">
    <location>
        <begin position="171"/>
        <end position="191"/>
    </location>
</feature>
<keyword evidence="2 5" id="KW-0812">Transmembrane</keyword>
<keyword evidence="8" id="KW-1185">Reference proteome</keyword>
<comment type="subcellular location">
    <subcellularLocation>
        <location evidence="1">Membrane</location>
        <topology evidence="1">Multi-pass membrane protein</topology>
    </subcellularLocation>
</comment>
<dbReference type="GO" id="GO:0015179">
    <property type="term" value="F:L-amino acid transmembrane transporter activity"/>
    <property type="evidence" value="ECO:0007669"/>
    <property type="project" value="TreeGrafter"/>
</dbReference>
<evidence type="ECO:0000259" key="6">
    <source>
        <dbReference type="Pfam" id="PF20750"/>
    </source>
</evidence>
<dbReference type="Gene3D" id="1.10.1410.10">
    <property type="match status" value="1"/>
</dbReference>
<dbReference type="AlphaFoldDB" id="A0AAE1ULZ7"/>
<dbReference type="Gene3D" id="3.30.460.10">
    <property type="entry name" value="Beta Polymerase, domain 2"/>
    <property type="match status" value="1"/>
</dbReference>
<evidence type="ECO:0000256" key="3">
    <source>
        <dbReference type="ARBA" id="ARBA00022989"/>
    </source>
</evidence>
<evidence type="ECO:0000256" key="1">
    <source>
        <dbReference type="ARBA" id="ARBA00004141"/>
    </source>
</evidence>
<evidence type="ECO:0000313" key="7">
    <source>
        <dbReference type="EMBL" id="KAK4336833.1"/>
    </source>
</evidence>